<dbReference type="SMART" id="SM01040">
    <property type="entry name" value="Bro-N"/>
    <property type="match status" value="1"/>
</dbReference>
<dbReference type="HOGENOM" id="CLU_082434_0_0_6"/>
<dbReference type="eggNOG" id="COG3617">
    <property type="taxonomic scope" value="Bacteria"/>
</dbReference>
<dbReference type="Proteomes" id="UP000000812">
    <property type="component" value="Chromosome"/>
</dbReference>
<evidence type="ECO:0000313" key="3">
    <source>
        <dbReference type="Proteomes" id="UP000000812"/>
    </source>
</evidence>
<feature type="domain" description="Bro-N" evidence="1">
    <location>
        <begin position="107"/>
        <end position="225"/>
    </location>
</feature>
<dbReference type="AlphaFoldDB" id="Q9PCW0"/>
<proteinExistence type="predicted"/>
<dbReference type="PROSITE" id="PS51750">
    <property type="entry name" value="BRO_N"/>
    <property type="match status" value="1"/>
</dbReference>
<dbReference type="EMBL" id="AE003849">
    <property type="protein sequence ID" value="AAF84454.1"/>
    <property type="molecule type" value="Genomic_DNA"/>
</dbReference>
<reference evidence="2 3" key="1">
    <citation type="journal article" date="2000" name="Nature">
        <title>The genome sequence of the plant pathogen Xylella fastidiosa.</title>
        <authorList>
            <person name="Simpson A.J."/>
            <person name="Reinach F.C."/>
            <person name="Arruda P."/>
            <person name="Abreu F.A."/>
            <person name="Acencio M."/>
            <person name="Alvarenga R."/>
            <person name="Alves L.M."/>
            <person name="Araya J.E."/>
            <person name="Baia G.S."/>
            <person name="Baptista C.S."/>
            <person name="Barros M.H."/>
            <person name="Bonaccorsi E.D."/>
            <person name="Bordin S."/>
            <person name="Bove J.M."/>
            <person name="Briones M.R."/>
            <person name="Bueno M.R."/>
            <person name="Camargo A.A."/>
            <person name="Camargo L.E."/>
            <person name="Carraro D.M."/>
            <person name="Carrer H."/>
            <person name="Colauto N.B."/>
            <person name="Colombo C."/>
            <person name="Costa F.F."/>
            <person name="Costa M.C."/>
            <person name="Costa-Neto C.M."/>
            <person name="Coutinho L.L."/>
            <person name="Cristofani M."/>
            <person name="Dias-Neto E."/>
            <person name="Docena C."/>
            <person name="El-Dorry H."/>
            <person name="Facincani A.P."/>
            <person name="Ferreira A.J."/>
            <person name="Ferreira V.C."/>
            <person name="Ferro J.A."/>
            <person name="Fraga J.S."/>
            <person name="Franca S.C."/>
            <person name="Franco M.C."/>
            <person name="Frohme M."/>
            <person name="Furlan L.R."/>
            <person name="Garnier M."/>
            <person name="Goldman G.H."/>
            <person name="Goldman M.H."/>
            <person name="Gomes S.L."/>
            <person name="Gruber A."/>
            <person name="Ho P.L."/>
            <person name="Hoheisel J.D."/>
            <person name="Junqueira M.L."/>
            <person name="Kemper E.L."/>
            <person name="Kitajima J.P."/>
            <person name="Krieger J.E."/>
            <person name="Kuramae E.E."/>
            <person name="Laigret F."/>
            <person name="Lambais M.R."/>
            <person name="Leite L.C."/>
            <person name="Lemos E.G."/>
            <person name="Lemos M.V."/>
            <person name="Lopes S.A."/>
            <person name="Lopes C.R."/>
            <person name="Machado J.A."/>
            <person name="Machado M.A."/>
            <person name="Madeira A.M."/>
            <person name="Madeira H.M."/>
            <person name="Marino C.L."/>
            <person name="Marques M.V."/>
            <person name="Martins E.A."/>
            <person name="Martins E.M."/>
            <person name="Matsukuma A.Y."/>
            <person name="Menck C.F."/>
            <person name="Miracca E.C."/>
            <person name="Miyaki C.Y."/>
            <person name="Monteriro-Vitorello C.B."/>
            <person name="Moon D.H."/>
            <person name="Nagai M.A."/>
            <person name="Nascimento A.L."/>
            <person name="Netto L.E."/>
            <person name="Nhani A.Jr."/>
            <person name="Nobrega F.G."/>
            <person name="Nunes L.R."/>
            <person name="Oliveira M.A."/>
            <person name="de Oliveira M.C."/>
            <person name="de Oliveira R.C."/>
            <person name="Palmieri D.A."/>
            <person name="Paris A."/>
            <person name="Peixoto B.R."/>
            <person name="Pereira G.A."/>
            <person name="Pereira H.A.Jr."/>
            <person name="Pesquero J.B."/>
            <person name="Quaggio R.B."/>
            <person name="Roberto P.G."/>
            <person name="Rodrigues V."/>
            <person name="de M Rosa A.J."/>
            <person name="de Rosa V.E.Jr."/>
            <person name="de Sa R.G."/>
            <person name="Santelli R.V."/>
            <person name="Sawasaki H.E."/>
            <person name="da Silva A.C."/>
            <person name="da Silva A.M."/>
            <person name="da Silva F.R."/>
            <person name="da Silva W.A.Jr."/>
            <person name="da Silveira J.F."/>
            <person name="Silvestri M.L."/>
            <person name="Siqueira W.J."/>
            <person name="de Souza A.A."/>
            <person name="de Souza A.P."/>
            <person name="Terenzi M.F."/>
            <person name="Truffi D."/>
            <person name="Tsai S.M."/>
            <person name="Tsuhako M.H."/>
            <person name="Vallada H."/>
            <person name="Van Sluys M.A."/>
            <person name="Verjovski-Almeida S."/>
            <person name="Vettore A.L."/>
            <person name="Zago M.A."/>
            <person name="Zatz M."/>
            <person name="Meidanis J."/>
            <person name="Setubal J.C."/>
        </authorList>
    </citation>
    <scope>NUCLEOTIDE SEQUENCE [LARGE SCALE GENOMIC DNA]</scope>
    <source>
        <strain evidence="2 3">9a5c</strain>
    </source>
</reference>
<dbReference type="PIR" id="A82655">
    <property type="entry name" value="A82655"/>
</dbReference>
<sequence length="315" mass="33648">MNGPFYPRCGLSLTHIHRCGTVATALANSSAGFSGPMKGASTAPHIPSGAFLLPPTVYGGAVRKTARSAGLCASSFPGSLILPVPSPWGLATSGDGFPSRKETCTMHNTLPASVDFSDVSLTIIDHDGIPYLTAADLARALGYKDASAVLRIYSRHTDEFTSEMSLTVNLTVKGFGCGNSEKPVRLFSPRGCHLVAMFARTSVAAAFRRWVLDVLEVLPSIRKTGSYSATGTLVNENVLYAIWFLCFHFKKLHEMSHVNKVPQALAWLGAKQISGELYDRLLDGLHGGVGPIEKALGPHLEQAAQKVMGNASRHL</sequence>
<evidence type="ECO:0000313" key="2">
    <source>
        <dbReference type="EMBL" id="AAF84454.1"/>
    </source>
</evidence>
<organism evidence="2 3">
    <name type="scientific">Xylella fastidiosa (strain 9a5c)</name>
    <dbReference type="NCBI Taxonomy" id="160492"/>
    <lineage>
        <taxon>Bacteria</taxon>
        <taxon>Pseudomonadati</taxon>
        <taxon>Pseudomonadota</taxon>
        <taxon>Gammaproteobacteria</taxon>
        <taxon>Lysobacterales</taxon>
        <taxon>Lysobacteraceae</taxon>
        <taxon>Xylella</taxon>
    </lineage>
</organism>
<dbReference type="Pfam" id="PF02498">
    <property type="entry name" value="Bro-N"/>
    <property type="match status" value="1"/>
</dbReference>
<gene>
    <name evidence="2" type="ordered locus">XF_1645</name>
</gene>
<dbReference type="InterPro" id="IPR003497">
    <property type="entry name" value="BRO_N_domain"/>
</dbReference>
<protein>
    <submittedName>
        <fullName evidence="2">Phage-related protein</fullName>
    </submittedName>
</protein>
<accession>Q9PCW0</accession>
<dbReference type="STRING" id="160492.XF_1645"/>
<name>Q9PCW0_XYLFA</name>
<dbReference type="KEGG" id="xfa:XF_1645"/>
<evidence type="ECO:0000259" key="1">
    <source>
        <dbReference type="PROSITE" id="PS51750"/>
    </source>
</evidence>